<feature type="compositionally biased region" description="Basic and acidic residues" evidence="1">
    <location>
        <begin position="220"/>
        <end position="237"/>
    </location>
</feature>
<name>A0A6L2MSS7_TANCI</name>
<accession>A0A6L2MSS7</accession>
<feature type="region of interest" description="Disordered" evidence="1">
    <location>
        <begin position="220"/>
        <end position="254"/>
    </location>
</feature>
<dbReference type="EMBL" id="BKCJ010007356">
    <property type="protein sequence ID" value="GEU76850.1"/>
    <property type="molecule type" value="Genomic_DNA"/>
</dbReference>
<feature type="compositionally biased region" description="Polar residues" evidence="1">
    <location>
        <begin position="238"/>
        <end position="249"/>
    </location>
</feature>
<comment type="caution">
    <text evidence="2">The sequence shown here is derived from an EMBL/GenBank/DDBJ whole genome shotgun (WGS) entry which is preliminary data.</text>
</comment>
<gene>
    <name evidence="2" type="ORF">Tci_048828</name>
</gene>
<dbReference type="AlphaFoldDB" id="A0A6L2MSS7"/>
<sequence length="489" mass="56060">MHLYGYLNINAEEGGEDQHNASHESGFVHEEEDAHVTLTTVHDKTGGPLKRSSVSSDFTSKILNLDDPSLNINSLMDTLTVPPPLPPVNPSSHLITIPQQQTPDSMTTITDPTITFLEIPNFVSLFQFDQRIKEEVNVTVWLQSNKLREEAQVENQEFLNQVDATMKAIIKEQILIEKMETNNSINISDIQKNLYNSLVEAYKSDTNIITSYGDVVTLKRGRDDQEKDEDPSARSDRCTQSQPKSSGKSTKADEPIFETAYTEMQYDQENEFGYPDYQPDNEATPKHDCKPLPLIKDRGCQVVAAEYFINNDLDYLKGGSSCSKYATSTTRTMAAKKRITGVQRQRFYAYACHCKSPHDVYSKRKFITVTSVKVMRWYDYRYLEEIVVQRDDNVLYKFKEGDFPKLNLCDIKDMLLLLVQKKLSNLDVDAWYDLGVALQMFTRRIIILHHVEDLQLGVESYQKKLNIPRLETFRSDIPNLIPYSSYKNP</sequence>
<proteinExistence type="predicted"/>
<protein>
    <submittedName>
        <fullName evidence="2">Uncharacterized protein</fullName>
    </submittedName>
</protein>
<evidence type="ECO:0000313" key="2">
    <source>
        <dbReference type="EMBL" id="GEU76850.1"/>
    </source>
</evidence>
<organism evidence="2">
    <name type="scientific">Tanacetum cinerariifolium</name>
    <name type="common">Dalmatian daisy</name>
    <name type="synonym">Chrysanthemum cinerariifolium</name>
    <dbReference type="NCBI Taxonomy" id="118510"/>
    <lineage>
        <taxon>Eukaryota</taxon>
        <taxon>Viridiplantae</taxon>
        <taxon>Streptophyta</taxon>
        <taxon>Embryophyta</taxon>
        <taxon>Tracheophyta</taxon>
        <taxon>Spermatophyta</taxon>
        <taxon>Magnoliopsida</taxon>
        <taxon>eudicotyledons</taxon>
        <taxon>Gunneridae</taxon>
        <taxon>Pentapetalae</taxon>
        <taxon>asterids</taxon>
        <taxon>campanulids</taxon>
        <taxon>Asterales</taxon>
        <taxon>Asteraceae</taxon>
        <taxon>Asteroideae</taxon>
        <taxon>Anthemideae</taxon>
        <taxon>Anthemidinae</taxon>
        <taxon>Tanacetum</taxon>
    </lineage>
</organism>
<reference evidence="2" key="1">
    <citation type="journal article" date="2019" name="Sci. Rep.">
        <title>Draft genome of Tanacetum cinerariifolium, the natural source of mosquito coil.</title>
        <authorList>
            <person name="Yamashiro T."/>
            <person name="Shiraishi A."/>
            <person name="Satake H."/>
            <person name="Nakayama K."/>
        </authorList>
    </citation>
    <scope>NUCLEOTIDE SEQUENCE</scope>
</reference>
<evidence type="ECO:0000256" key="1">
    <source>
        <dbReference type="SAM" id="MobiDB-lite"/>
    </source>
</evidence>